<feature type="compositionally biased region" description="Low complexity" evidence="1">
    <location>
        <begin position="153"/>
        <end position="163"/>
    </location>
</feature>
<proteinExistence type="predicted"/>
<dbReference type="EMBL" id="AP014704">
    <property type="protein sequence ID" value="BAQ45608.1"/>
    <property type="molecule type" value="Genomic_DNA"/>
</dbReference>
<reference evidence="2 3" key="1">
    <citation type="journal article" date="2015" name="Genome Announc.">
        <title>Complete Genome Sequence of Methylobacterium aquaticum Strain 22A, Isolated from Racomitrium japonicum Moss.</title>
        <authorList>
            <person name="Tani A."/>
            <person name="Ogura Y."/>
            <person name="Hayashi T."/>
            <person name="Kimbara K."/>
        </authorList>
    </citation>
    <scope>NUCLEOTIDE SEQUENCE [LARGE SCALE GENOMIC DNA]</scope>
    <source>
        <strain evidence="2 3">MA-22A</strain>
    </source>
</reference>
<dbReference type="Proteomes" id="UP000061432">
    <property type="component" value="Chromosome"/>
</dbReference>
<reference evidence="3" key="2">
    <citation type="submission" date="2015-01" db="EMBL/GenBank/DDBJ databases">
        <title>Complete genome sequence of Methylobacterium aquaticum strain 22A.</title>
        <authorList>
            <person name="Tani A."/>
            <person name="Ogura Y."/>
            <person name="Hayashi T."/>
        </authorList>
    </citation>
    <scope>NUCLEOTIDE SEQUENCE [LARGE SCALE GENOMIC DNA]</scope>
    <source>
        <strain evidence="3">MA-22A</strain>
    </source>
</reference>
<feature type="compositionally biased region" description="Basic and acidic residues" evidence="1">
    <location>
        <begin position="233"/>
        <end position="262"/>
    </location>
</feature>
<feature type="region of interest" description="Disordered" evidence="1">
    <location>
        <begin position="1"/>
        <end position="286"/>
    </location>
</feature>
<feature type="compositionally biased region" description="Basic and acidic residues" evidence="1">
    <location>
        <begin position="69"/>
        <end position="86"/>
    </location>
</feature>
<feature type="compositionally biased region" description="Basic residues" evidence="1">
    <location>
        <begin position="56"/>
        <end position="68"/>
    </location>
</feature>
<accession>A0A0C6FAX6</accession>
<gene>
    <name evidence="2" type="ORF">Maq22A_c11785</name>
</gene>
<feature type="compositionally biased region" description="Basic and acidic residues" evidence="1">
    <location>
        <begin position="37"/>
        <end position="52"/>
    </location>
</feature>
<dbReference type="KEGG" id="maqu:Maq22A_c11785"/>
<sequence length="358" mass="38619">MAPRGRQGRGAGGLIPPRSGRPRGLPERLELTPCILVDRRTSTGARDDRDQPHQGAHARRRLRRRPCRHDRSSRRAADQADEDRPGGRRPPPLHPRRFDRQRRGRAGAPQPHDRRGQGRVGDGLRAAPERSSPTKKGRPRRAARSPGRKRPGGRVPRGGVAAALPGINPVRGRVVPDQGPVPRSVRSSLGSASIHAAGLLRNDAGPGGHDLAHPPLRQADPLPGRAAVAGAGRVDRVASRHHDAARPAVDQDRAPIIDRAPVDEDGPGPAPHDDGTPVDVDPRTAPVSIPVPVPSVPAVMPMPAFMPMMMPMRVTAMMVVVVTAVRRDRCDREGGEHEGGRRQTEWLAHPESTFLCVP</sequence>
<protein>
    <submittedName>
        <fullName evidence="2">Uncharacterized protein</fullName>
    </submittedName>
</protein>
<evidence type="ECO:0000313" key="3">
    <source>
        <dbReference type="Proteomes" id="UP000061432"/>
    </source>
</evidence>
<organism evidence="2 3">
    <name type="scientific">Methylobacterium aquaticum</name>
    <dbReference type="NCBI Taxonomy" id="270351"/>
    <lineage>
        <taxon>Bacteria</taxon>
        <taxon>Pseudomonadati</taxon>
        <taxon>Pseudomonadota</taxon>
        <taxon>Alphaproteobacteria</taxon>
        <taxon>Hyphomicrobiales</taxon>
        <taxon>Methylobacteriaceae</taxon>
        <taxon>Methylobacterium</taxon>
    </lineage>
</organism>
<feature type="compositionally biased region" description="Basic residues" evidence="1">
    <location>
        <begin position="94"/>
        <end position="105"/>
    </location>
</feature>
<feature type="compositionally biased region" description="Basic residues" evidence="1">
    <location>
        <begin position="133"/>
        <end position="152"/>
    </location>
</feature>
<dbReference type="STRING" id="270351.Maq22A_c11785"/>
<name>A0A0C6FAX6_9HYPH</name>
<evidence type="ECO:0000313" key="2">
    <source>
        <dbReference type="EMBL" id="BAQ45608.1"/>
    </source>
</evidence>
<evidence type="ECO:0000256" key="1">
    <source>
        <dbReference type="SAM" id="MobiDB-lite"/>
    </source>
</evidence>
<dbReference type="AlphaFoldDB" id="A0A0C6FAX6"/>